<evidence type="ECO:0000313" key="2">
    <source>
        <dbReference type="Proteomes" id="UP001207468"/>
    </source>
</evidence>
<organism evidence="1 2">
    <name type="scientific">Russula earlei</name>
    <dbReference type="NCBI Taxonomy" id="71964"/>
    <lineage>
        <taxon>Eukaryota</taxon>
        <taxon>Fungi</taxon>
        <taxon>Dikarya</taxon>
        <taxon>Basidiomycota</taxon>
        <taxon>Agaricomycotina</taxon>
        <taxon>Agaricomycetes</taxon>
        <taxon>Russulales</taxon>
        <taxon>Russulaceae</taxon>
        <taxon>Russula</taxon>
    </lineage>
</organism>
<name>A0ACC0TS05_9AGAM</name>
<gene>
    <name evidence="1" type="ORF">F5148DRAFT_1294106</name>
</gene>
<sequence length="1833" mass="203594">MNPRLLTVLVFLFLPALLFAQKRITGLVKDDQGKPLPGIAVSNKEKTTTTATDSTGHFKLNADAGNTLLFRSVNHEELQVRVDNRTVYDVVLKTKITDLDDVIVIGYGVQQRKDITGAVDKVNVTDMQKAPVRSFEEALAGRVAGVQVNSNDGQPGSNINITIRGYNSVTQSNSPLYVIDGFPIENPNNNTINPQDIESMEVLKDASATAIYGARGASGVILITTKRGKDGPAVVSFSTSYGLQSVIKKADLMNPYQFVKYQLEVDSVSAKQLYFNNGRTLDYYKTEPSLDWQSKVLRTAPMQNHTISVSGGSQKTRYSLSGSVLKQDGIIIASDYTRYQGRATLDQVIDNHLKTGFNVSYNYLMQRGLSPVQVSTLASSNAMYSVWGSRPTTGLNNDSVANLLFDPTTDLNSDYKINPQINISNAVRNNRTNNFTANVYVEYTLARDLVLKVSGGVSLNTLRQEVFNNSNTIFGSSLTNVGRTNGVNGSLTYTENNSWLNENTLTWTKHIRKDHVFTLLAGVTEQQNNSSYFGQAATFLPNESLGISGLDEGTPQQVIASESVWTLASFLGRANYSYKSKYLFTASMRADGSSKFAPGKRWGYFPSGAFAWRFTQENFIKKALPFVNDGKLRISYGKTGNNRVSDFAYLSVITLPIGSSYVINNNYVRGSNVTAIGNPDLKWETTEQTNLGMDLSFLKSRLNITADVYRKTTKDLLLYANLPLSLGYDNAFKNIGSVQNDGLEFTINTVNVKGRNFSWNTNFNISFYKNKVLQLAENQNSFTSTIPWDFNYTGIPAYNAQVGQPLGLMYGYIWDGVYQYSDFNKTTNGGYILKDNVPTNGNTRALIQPGDIKYKDINGDKIVDANDYTVIGRGLPIHTGGFTNNFRYKNFDLSIFFQWSYGNDILDANEMFASYDNRWTPTNQGSNIPRVKGIPSNSPYSSRYVEDGSYIRLKTLNFGYSLPARFLKKAKMKEFRIWLACQNLLTWTKYPGMDPEEQMKNRFILLLLLVLVSVCACNKFLNTKPLDTLTPDQYYTTEDQLNTALIGVYDIIGQEVVYGSYIFSVFDACTDEGWYARSNLISGMQVYNLDYSDPSVRSFWRALYQGIERANLVIANINKPTMDSTKRQNILGQALFLRGYYHFLLVSNFGDVPLRLTPTSSVNNTAIPRTPSKDVYAQIIKDMTDAEGKVQTITAIGNSSSRISKTTVEGILARVCLYNAGYPLLDKSKYVDALGWASKVVASGEHALRTTYTPTLTNSAYGQIFINEAQNVYDTKECMWEADFLGNFTDAYREDGRVGNANGIAYSGTNYPDSGYSYGFINITGKLYNSYGAGDTRRDWAIAPYYYSGNSRVTWPSTTSVYNRNCGKWRRSYELPASGGKNQNYTPENFPILRYSDVLLMQAEAENEVNGPTMLAHNALNQVRARAGATQFTGATAITDQGVFRQTIQAERSRELCFEGMRRLDLIRWGIFIPTMKALGSQFLVDNPTGGVLYGVLGYNNVSDRNLLFPIPASEIFMKHTLAILIIFSLFACHKALTLDEFSFGVTPGNSTATLGDTTHFAFTGNPDVITFWSGEIGKRYQYRNRIDADGTPILRFRSRKYHNQLNTLALLVSTDFAGVVTDTPTTKTRITSAHWDDITARASLSPANGVLTSSGAIDLSDYASQGKPIYLAFKYTGLAGYPLNRWEIDSFYLNNNLPDGTTYVIANLNNYNAPYTNYGVTTFSPGFVCYPMLNNIYWFPSTVNSGAGLVFKTDNAGLTANAESWAFIGPIDLKKVTPDAGVAIKSASQSLSDVNFSYKYPAKGAYNATFIGAKLNRDQKDSIAKPLQITVQ</sequence>
<proteinExistence type="predicted"/>
<dbReference type="Proteomes" id="UP001207468">
    <property type="component" value="Unassembled WGS sequence"/>
</dbReference>
<accession>A0ACC0TS05</accession>
<reference evidence="1" key="1">
    <citation type="submission" date="2021-03" db="EMBL/GenBank/DDBJ databases">
        <title>Evolutionary priming and transition to the ectomycorrhizal habit in an iconic lineage of mushroom-forming fungi: is preadaptation a requirement?</title>
        <authorList>
            <consortium name="DOE Joint Genome Institute"/>
            <person name="Looney B.P."/>
            <person name="Miyauchi S."/>
            <person name="Morin E."/>
            <person name="Drula E."/>
            <person name="Courty P.E."/>
            <person name="Chicoki N."/>
            <person name="Fauchery L."/>
            <person name="Kohler A."/>
            <person name="Kuo A."/>
            <person name="LaButti K."/>
            <person name="Pangilinan J."/>
            <person name="Lipzen A."/>
            <person name="Riley R."/>
            <person name="Andreopoulos W."/>
            <person name="He G."/>
            <person name="Johnson J."/>
            <person name="Barry K.W."/>
            <person name="Grigoriev I.V."/>
            <person name="Nagy L."/>
            <person name="Hibbett D."/>
            <person name="Henrissat B."/>
            <person name="Matheny P.B."/>
            <person name="Labbe J."/>
            <person name="Martin A.F."/>
        </authorList>
    </citation>
    <scope>NUCLEOTIDE SEQUENCE</scope>
    <source>
        <strain evidence="1">BPL698</strain>
    </source>
</reference>
<evidence type="ECO:0000313" key="1">
    <source>
        <dbReference type="EMBL" id="KAI9437849.1"/>
    </source>
</evidence>
<protein>
    <submittedName>
        <fullName evidence="1">Uncharacterized protein</fullName>
    </submittedName>
</protein>
<comment type="caution">
    <text evidence="1">The sequence shown here is derived from an EMBL/GenBank/DDBJ whole genome shotgun (WGS) entry which is preliminary data.</text>
</comment>
<dbReference type="EMBL" id="JAGFNK010000880">
    <property type="protein sequence ID" value="KAI9437849.1"/>
    <property type="molecule type" value="Genomic_DNA"/>
</dbReference>
<keyword evidence="2" id="KW-1185">Reference proteome</keyword>